<evidence type="ECO:0000313" key="4">
    <source>
        <dbReference type="Proteomes" id="UP000756346"/>
    </source>
</evidence>
<comment type="caution">
    <text evidence="3">The sequence shown here is derived from an EMBL/GenBank/DDBJ whole genome shotgun (WGS) entry which is preliminary data.</text>
</comment>
<keyword evidence="4" id="KW-1185">Reference proteome</keyword>
<feature type="transmembrane region" description="Helical" evidence="2">
    <location>
        <begin position="169"/>
        <end position="188"/>
    </location>
</feature>
<protein>
    <submittedName>
        <fullName evidence="3">Major facilitator superfamily domain-containing protein</fullName>
    </submittedName>
</protein>
<dbReference type="Proteomes" id="UP000756346">
    <property type="component" value="Unassembled WGS sequence"/>
</dbReference>
<keyword evidence="2" id="KW-0812">Transmembrane</keyword>
<feature type="transmembrane region" description="Helical" evidence="2">
    <location>
        <begin position="116"/>
        <end position="132"/>
    </location>
</feature>
<sequence length="448" mass="48391">MATEFEQNATSDADNVAAESPATTSIFKRMLWCPPWTRWDPDAKHELDWSKIILFALTAACSVANLYYSYPILNVLAHDFGVTDERASLVPTITQAGYACGLLFVIPIGDLVPRRPFILVLMTITAVLWLGCTLTSSFSAFLGLCFVVGVTTLMFPLTTQYAPQKHKAMMISIVMSGIVFGIVVVRILAGVVAQFTSWRVVYWVSLGWQLLIIALLFLTMPDYPILRPGTSYPAILLKIVKLPFQYPVLTQQSLIAFMVMAVYTNFWTTLTFQLAHVFSLTTLSIGLFALIGLGPVLLNPFISRVLTSRVHPTGTLLVALTTAITGACVGTFAGTVSLAGPVVWALLGDLAMNTSVVASRMAFSHVEPSAQNAVNAVYMVFTFCGQLCGTAAGNALYARHGGWLASGGLAIGMLGVAIVLCVARGPHEAGWVGWKGGQPRILVQCDLR</sequence>
<dbReference type="InterPro" id="IPR036259">
    <property type="entry name" value="MFS_trans_sf"/>
</dbReference>
<keyword evidence="2" id="KW-0472">Membrane</keyword>
<evidence type="ECO:0000256" key="1">
    <source>
        <dbReference type="ARBA" id="ARBA00004141"/>
    </source>
</evidence>
<dbReference type="EMBL" id="JAGTJQ010000007">
    <property type="protein sequence ID" value="KAH7027963.1"/>
    <property type="molecule type" value="Genomic_DNA"/>
</dbReference>
<comment type="subcellular location">
    <subcellularLocation>
        <location evidence="1">Membrane</location>
        <topology evidence="1">Multi-pass membrane protein</topology>
    </subcellularLocation>
</comment>
<feature type="transmembrane region" description="Helical" evidence="2">
    <location>
        <begin position="375"/>
        <end position="397"/>
    </location>
</feature>
<accession>A0A9P8Y307</accession>
<dbReference type="SUPFAM" id="SSF103473">
    <property type="entry name" value="MFS general substrate transporter"/>
    <property type="match status" value="1"/>
</dbReference>
<dbReference type="PANTHER" id="PTHR42910">
    <property type="entry name" value="TRANSPORTER SCO4007-RELATED"/>
    <property type="match status" value="1"/>
</dbReference>
<name>A0A9P8Y307_9PEZI</name>
<gene>
    <name evidence="3" type="ORF">B0I36DRAFT_375590</name>
</gene>
<dbReference type="CDD" id="cd17324">
    <property type="entry name" value="MFS_NepI_like"/>
    <property type="match status" value="1"/>
</dbReference>
<feature type="transmembrane region" description="Helical" evidence="2">
    <location>
        <begin position="90"/>
        <end position="109"/>
    </location>
</feature>
<dbReference type="Pfam" id="PF07690">
    <property type="entry name" value="MFS_1"/>
    <property type="match status" value="1"/>
</dbReference>
<dbReference type="OrthoDB" id="2105912at2759"/>
<dbReference type="InterPro" id="IPR011701">
    <property type="entry name" value="MFS"/>
</dbReference>
<organism evidence="3 4">
    <name type="scientific">Microdochium trichocladiopsis</name>
    <dbReference type="NCBI Taxonomy" id="1682393"/>
    <lineage>
        <taxon>Eukaryota</taxon>
        <taxon>Fungi</taxon>
        <taxon>Dikarya</taxon>
        <taxon>Ascomycota</taxon>
        <taxon>Pezizomycotina</taxon>
        <taxon>Sordariomycetes</taxon>
        <taxon>Xylariomycetidae</taxon>
        <taxon>Xylariales</taxon>
        <taxon>Microdochiaceae</taxon>
        <taxon>Microdochium</taxon>
    </lineage>
</organism>
<dbReference type="GO" id="GO:0022857">
    <property type="term" value="F:transmembrane transporter activity"/>
    <property type="evidence" value="ECO:0007669"/>
    <property type="project" value="InterPro"/>
</dbReference>
<reference evidence="3" key="1">
    <citation type="journal article" date="2021" name="Nat. Commun.">
        <title>Genetic determinants of endophytism in the Arabidopsis root mycobiome.</title>
        <authorList>
            <person name="Mesny F."/>
            <person name="Miyauchi S."/>
            <person name="Thiergart T."/>
            <person name="Pickel B."/>
            <person name="Atanasova L."/>
            <person name="Karlsson M."/>
            <person name="Huettel B."/>
            <person name="Barry K.W."/>
            <person name="Haridas S."/>
            <person name="Chen C."/>
            <person name="Bauer D."/>
            <person name="Andreopoulos W."/>
            <person name="Pangilinan J."/>
            <person name="LaButti K."/>
            <person name="Riley R."/>
            <person name="Lipzen A."/>
            <person name="Clum A."/>
            <person name="Drula E."/>
            <person name="Henrissat B."/>
            <person name="Kohler A."/>
            <person name="Grigoriev I.V."/>
            <person name="Martin F.M."/>
            <person name="Hacquard S."/>
        </authorList>
    </citation>
    <scope>NUCLEOTIDE SEQUENCE</scope>
    <source>
        <strain evidence="3">MPI-CAGE-CH-0230</strain>
    </source>
</reference>
<dbReference type="GO" id="GO:0016020">
    <property type="term" value="C:membrane"/>
    <property type="evidence" value="ECO:0007669"/>
    <property type="project" value="UniProtKB-SubCell"/>
</dbReference>
<evidence type="ECO:0000313" key="3">
    <source>
        <dbReference type="EMBL" id="KAH7027963.1"/>
    </source>
</evidence>
<keyword evidence="2" id="KW-1133">Transmembrane helix</keyword>
<dbReference type="GeneID" id="70189928"/>
<feature type="transmembrane region" description="Helical" evidence="2">
    <location>
        <begin position="52"/>
        <end position="70"/>
    </location>
</feature>
<dbReference type="AlphaFoldDB" id="A0A9P8Y307"/>
<feature type="transmembrane region" description="Helical" evidence="2">
    <location>
        <begin position="342"/>
        <end position="363"/>
    </location>
</feature>
<feature type="transmembrane region" description="Helical" evidence="2">
    <location>
        <begin position="246"/>
        <end position="266"/>
    </location>
</feature>
<feature type="transmembrane region" description="Helical" evidence="2">
    <location>
        <begin position="138"/>
        <end position="157"/>
    </location>
</feature>
<feature type="transmembrane region" description="Helical" evidence="2">
    <location>
        <begin position="278"/>
        <end position="302"/>
    </location>
</feature>
<dbReference type="PANTHER" id="PTHR42910:SF1">
    <property type="entry name" value="MAJOR FACILITATOR SUPERFAMILY (MFS) PROFILE DOMAIN-CONTAINING PROTEIN"/>
    <property type="match status" value="1"/>
</dbReference>
<dbReference type="Gene3D" id="1.20.1250.20">
    <property type="entry name" value="MFS general substrate transporter like domains"/>
    <property type="match status" value="1"/>
</dbReference>
<feature type="transmembrane region" description="Helical" evidence="2">
    <location>
        <begin position="314"/>
        <end position="336"/>
    </location>
</feature>
<feature type="transmembrane region" description="Helical" evidence="2">
    <location>
        <begin position="200"/>
        <end position="218"/>
    </location>
</feature>
<feature type="transmembrane region" description="Helical" evidence="2">
    <location>
        <begin position="403"/>
        <end position="423"/>
    </location>
</feature>
<evidence type="ECO:0000256" key="2">
    <source>
        <dbReference type="SAM" id="Phobius"/>
    </source>
</evidence>
<dbReference type="RefSeq" id="XP_046010762.1">
    <property type="nucleotide sequence ID" value="XM_046160382.1"/>
</dbReference>
<proteinExistence type="predicted"/>